<dbReference type="OMA" id="EDVFEWC"/>
<dbReference type="EMBL" id="KE148164">
    <property type="protein sequence ID" value="EPE03892.1"/>
    <property type="molecule type" value="Genomic_DNA"/>
</dbReference>
<dbReference type="Pfam" id="PF08595">
    <property type="entry name" value="RXT2_N"/>
    <property type="match status" value="1"/>
</dbReference>
<evidence type="ECO:0000313" key="4">
    <source>
        <dbReference type="Proteomes" id="UP000016923"/>
    </source>
</evidence>
<evidence type="ECO:0000259" key="2">
    <source>
        <dbReference type="Pfam" id="PF08595"/>
    </source>
</evidence>
<dbReference type="GO" id="GO:0033698">
    <property type="term" value="C:Rpd3L complex"/>
    <property type="evidence" value="ECO:0007669"/>
    <property type="project" value="TreeGrafter"/>
</dbReference>
<reference evidence="3 4" key="1">
    <citation type="journal article" date="2013" name="BMC Genomics">
        <title>The genome and transcriptome of the pine saprophyte Ophiostoma piceae, and a comparison with the bark beetle-associated pine pathogen Grosmannia clavigera.</title>
        <authorList>
            <person name="Haridas S."/>
            <person name="Wang Y."/>
            <person name="Lim L."/>
            <person name="Massoumi Alamouti S."/>
            <person name="Jackman S."/>
            <person name="Docking R."/>
            <person name="Robertson G."/>
            <person name="Birol I."/>
            <person name="Bohlmann J."/>
            <person name="Breuil C."/>
        </authorList>
    </citation>
    <scope>NUCLEOTIDE SEQUENCE [LARGE SCALE GENOMIC DNA]</scope>
    <source>
        <strain evidence="3 4">UAMH 11346</strain>
    </source>
</reference>
<feature type="compositionally biased region" description="Basic and acidic residues" evidence="1">
    <location>
        <begin position="224"/>
        <end position="239"/>
    </location>
</feature>
<dbReference type="OrthoDB" id="2405722at2759"/>
<dbReference type="InterPro" id="IPR039602">
    <property type="entry name" value="Rxt2"/>
</dbReference>
<dbReference type="AlphaFoldDB" id="S3BTU3"/>
<accession>S3BTU3</accession>
<evidence type="ECO:0000256" key="1">
    <source>
        <dbReference type="SAM" id="MobiDB-lite"/>
    </source>
</evidence>
<feature type="region of interest" description="Disordered" evidence="1">
    <location>
        <begin position="352"/>
        <end position="405"/>
    </location>
</feature>
<dbReference type="GO" id="GO:0005829">
    <property type="term" value="C:cytosol"/>
    <property type="evidence" value="ECO:0007669"/>
    <property type="project" value="TreeGrafter"/>
</dbReference>
<feature type="region of interest" description="Disordered" evidence="1">
    <location>
        <begin position="214"/>
        <end position="283"/>
    </location>
</feature>
<evidence type="ECO:0000313" key="3">
    <source>
        <dbReference type="EMBL" id="EPE03892.1"/>
    </source>
</evidence>
<feature type="domain" description="Transcriptional regulatory protein RXT2 N-terminal" evidence="2">
    <location>
        <begin position="37"/>
        <end position="179"/>
    </location>
</feature>
<gene>
    <name evidence="3" type="ORF">F503_01782</name>
</gene>
<feature type="region of interest" description="Disordered" evidence="1">
    <location>
        <begin position="20"/>
        <end position="40"/>
    </location>
</feature>
<name>S3BTU3_OPHP1</name>
<dbReference type="PANTHER" id="PTHR28232:SF1">
    <property type="entry name" value="TRANSCRIPTIONAL REGULATORY PROTEIN RXT2"/>
    <property type="match status" value="1"/>
</dbReference>
<dbReference type="InterPro" id="IPR013904">
    <property type="entry name" value="RXT2_N"/>
</dbReference>
<dbReference type="HOGENOM" id="CLU_030828_0_0_1"/>
<proteinExistence type="predicted"/>
<dbReference type="VEuPathDB" id="FungiDB:F503_01782"/>
<sequence>MAARDQAIFLEMAVGIQRARKRKQYDSDSDSDIDHSTNRGNKLKRDARFVREGQLGAADGLNVFAETIDYNGYRREIISRNPPLLDAEGYEIDSDEDDDAAVQEAVAAAADDNPYAGIQLERLLAPLASVTDLASHPMLSLPFKNKALTELTGQGASWMHKENHALWKVKPLLIKLCGDHIWVDSGLMVTPNDADLFNDAFVARLAATQGVTLPNGADTAAAPHTHEKNGDTDMVDADKAATNGTSIKEEATKSGSSKVTETNTATAENEAAKGTTGGEEDAEEGFIHPLYLAPRSAHPEPNLGLPEAEADDLRRMLQMWVQKQEEVARGTRKLHEGLLRAERMRKTVMRWAKAEAHSGPNRDLSDGEDYYDREEWGLDEDLKKGHDEEEEDVQVQQQKKTRNRK</sequence>
<dbReference type="Proteomes" id="UP000016923">
    <property type="component" value="Unassembled WGS sequence"/>
</dbReference>
<feature type="compositionally biased region" description="Low complexity" evidence="1">
    <location>
        <begin position="260"/>
        <end position="274"/>
    </location>
</feature>
<keyword evidence="4" id="KW-1185">Reference proteome</keyword>
<organism evidence="3 4">
    <name type="scientific">Ophiostoma piceae (strain UAMH 11346)</name>
    <name type="common">Sap stain fungus</name>
    <dbReference type="NCBI Taxonomy" id="1262450"/>
    <lineage>
        <taxon>Eukaryota</taxon>
        <taxon>Fungi</taxon>
        <taxon>Dikarya</taxon>
        <taxon>Ascomycota</taxon>
        <taxon>Pezizomycotina</taxon>
        <taxon>Sordariomycetes</taxon>
        <taxon>Sordariomycetidae</taxon>
        <taxon>Ophiostomatales</taxon>
        <taxon>Ophiostomataceae</taxon>
        <taxon>Ophiostoma</taxon>
    </lineage>
</organism>
<dbReference type="eggNOG" id="ENOG502S5XA">
    <property type="taxonomic scope" value="Eukaryota"/>
</dbReference>
<feature type="compositionally biased region" description="Basic and acidic residues" evidence="1">
    <location>
        <begin position="373"/>
        <end position="387"/>
    </location>
</feature>
<protein>
    <submittedName>
        <fullName evidence="3">Rxt2-like protein</fullName>
    </submittedName>
</protein>
<dbReference type="STRING" id="1262450.S3BTU3"/>
<dbReference type="PANTHER" id="PTHR28232">
    <property type="entry name" value="TRANSCRIPTIONAL REGULATORY PROTEIN RXT2"/>
    <property type="match status" value="1"/>
</dbReference>